<feature type="domain" description="HTH marR-type" evidence="2">
    <location>
        <begin position="1"/>
        <end position="141"/>
    </location>
</feature>
<accession>A0ABQ3XCU9</accession>
<reference evidence="3 4" key="1">
    <citation type="submission" date="2021-01" db="EMBL/GenBank/DDBJ databases">
        <title>Whole genome shotgun sequence of Actinoplanes couchii NBRC 106145.</title>
        <authorList>
            <person name="Komaki H."/>
            <person name="Tamura T."/>
        </authorList>
    </citation>
    <scope>NUCLEOTIDE SEQUENCE [LARGE SCALE GENOMIC DNA]</scope>
    <source>
        <strain evidence="3 4">NBRC 106145</strain>
    </source>
</reference>
<dbReference type="PANTHER" id="PTHR33164:SF106">
    <property type="entry name" value="TRANSCRIPTIONAL REGULATORY PROTEIN"/>
    <property type="match status" value="1"/>
</dbReference>
<gene>
    <name evidence="3" type="ORF">Aco03nite_047130</name>
</gene>
<dbReference type="Gene3D" id="1.10.10.10">
    <property type="entry name" value="Winged helix-like DNA-binding domain superfamily/Winged helix DNA-binding domain"/>
    <property type="match status" value="1"/>
</dbReference>
<dbReference type="EMBL" id="BOMG01000057">
    <property type="protein sequence ID" value="GID56309.1"/>
    <property type="molecule type" value="Genomic_DNA"/>
</dbReference>
<dbReference type="SMART" id="SM00347">
    <property type="entry name" value="HTH_MARR"/>
    <property type="match status" value="1"/>
</dbReference>
<evidence type="ECO:0000313" key="4">
    <source>
        <dbReference type="Proteomes" id="UP000612282"/>
    </source>
</evidence>
<protein>
    <recommendedName>
        <fullName evidence="2">HTH marR-type domain-containing protein</fullName>
    </recommendedName>
</protein>
<proteinExistence type="predicted"/>
<dbReference type="InterPro" id="IPR036388">
    <property type="entry name" value="WH-like_DNA-bd_sf"/>
</dbReference>
<keyword evidence="4" id="KW-1185">Reference proteome</keyword>
<comment type="caution">
    <text evidence="3">The sequence shown here is derived from an EMBL/GenBank/DDBJ whole genome shotgun (WGS) entry which is preliminary data.</text>
</comment>
<feature type="region of interest" description="Disordered" evidence="1">
    <location>
        <begin position="149"/>
        <end position="170"/>
    </location>
</feature>
<evidence type="ECO:0000256" key="1">
    <source>
        <dbReference type="SAM" id="MobiDB-lite"/>
    </source>
</evidence>
<dbReference type="Proteomes" id="UP000612282">
    <property type="component" value="Unassembled WGS sequence"/>
</dbReference>
<feature type="compositionally biased region" description="Basic residues" evidence="1">
    <location>
        <begin position="152"/>
        <end position="162"/>
    </location>
</feature>
<organism evidence="3 4">
    <name type="scientific">Actinoplanes couchii</name>
    <dbReference type="NCBI Taxonomy" id="403638"/>
    <lineage>
        <taxon>Bacteria</taxon>
        <taxon>Bacillati</taxon>
        <taxon>Actinomycetota</taxon>
        <taxon>Actinomycetes</taxon>
        <taxon>Micromonosporales</taxon>
        <taxon>Micromonosporaceae</taxon>
        <taxon>Actinoplanes</taxon>
    </lineage>
</organism>
<dbReference type="SUPFAM" id="SSF46785">
    <property type="entry name" value="Winged helix' DNA-binding domain"/>
    <property type="match status" value="1"/>
</dbReference>
<evidence type="ECO:0000259" key="2">
    <source>
        <dbReference type="PROSITE" id="PS50995"/>
    </source>
</evidence>
<dbReference type="InterPro" id="IPR039422">
    <property type="entry name" value="MarR/SlyA-like"/>
</dbReference>
<dbReference type="Pfam" id="PF12802">
    <property type="entry name" value="MarR_2"/>
    <property type="match status" value="1"/>
</dbReference>
<dbReference type="PROSITE" id="PS50995">
    <property type="entry name" value="HTH_MARR_2"/>
    <property type="match status" value="1"/>
</dbReference>
<dbReference type="PANTHER" id="PTHR33164">
    <property type="entry name" value="TRANSCRIPTIONAL REGULATOR, MARR FAMILY"/>
    <property type="match status" value="1"/>
</dbReference>
<dbReference type="InterPro" id="IPR036390">
    <property type="entry name" value="WH_DNA-bd_sf"/>
</dbReference>
<evidence type="ECO:0000313" key="3">
    <source>
        <dbReference type="EMBL" id="GID56309.1"/>
    </source>
</evidence>
<dbReference type="InterPro" id="IPR000835">
    <property type="entry name" value="HTH_MarR-typ"/>
</dbReference>
<dbReference type="RefSeq" id="WP_203797894.1">
    <property type="nucleotide sequence ID" value="NZ_BAAAQE010000034.1"/>
</dbReference>
<sequence>MSTDHDALRATAWTEIPQFVSATALFQAAVADQLGVPVNDLHCLNLVSAGVAVTPTELAERMGLTTGAVSKMLDRMEAQRLVRREHDPQDRRRITVHPRPDRAGELAALYQPMAVYLSEHMARFTDDQLRLLTDFARTSRDVALREATRLRQNGRPHAARRRQPPDVTAG</sequence>
<name>A0ABQ3XCU9_9ACTN</name>